<dbReference type="InterPro" id="IPR029526">
    <property type="entry name" value="PGBD"/>
</dbReference>
<evidence type="ECO:0000313" key="2">
    <source>
        <dbReference type="EMBL" id="KAK3701298.1"/>
    </source>
</evidence>
<dbReference type="Proteomes" id="UP001283361">
    <property type="component" value="Unassembled WGS sequence"/>
</dbReference>
<sequence length="160" mass="18349">MEISWASLAIGLIVIENLEDCWSMEEVYKLCLSGADMPKDRFCIILSSFHLANNEDQLTKEDQAYGPMFIEKFTNNFRKAFLPAKNIAIDEATVAWRGLLKFRVYNPDKTGMKVLELCESAKAWSKKEEPYKTVWSANSLSQAYLTHMEVEDTRAFYGPT</sequence>
<dbReference type="EMBL" id="JAWDGP010007896">
    <property type="protein sequence ID" value="KAK3701298.1"/>
    <property type="molecule type" value="Genomic_DNA"/>
</dbReference>
<comment type="caution">
    <text evidence="2">The sequence shown here is derived from an EMBL/GenBank/DDBJ whole genome shotgun (WGS) entry which is preliminary data.</text>
</comment>
<accession>A0AAE1CKC4</accession>
<evidence type="ECO:0000313" key="3">
    <source>
        <dbReference type="Proteomes" id="UP001283361"/>
    </source>
</evidence>
<gene>
    <name evidence="2" type="ORF">RRG08_066790</name>
</gene>
<evidence type="ECO:0000259" key="1">
    <source>
        <dbReference type="Pfam" id="PF13843"/>
    </source>
</evidence>
<dbReference type="PANTHER" id="PTHR46599:SF3">
    <property type="entry name" value="PIGGYBAC TRANSPOSABLE ELEMENT-DERIVED PROTEIN 4"/>
    <property type="match status" value="1"/>
</dbReference>
<organism evidence="2 3">
    <name type="scientific">Elysia crispata</name>
    <name type="common">lettuce slug</name>
    <dbReference type="NCBI Taxonomy" id="231223"/>
    <lineage>
        <taxon>Eukaryota</taxon>
        <taxon>Metazoa</taxon>
        <taxon>Spiralia</taxon>
        <taxon>Lophotrochozoa</taxon>
        <taxon>Mollusca</taxon>
        <taxon>Gastropoda</taxon>
        <taxon>Heterobranchia</taxon>
        <taxon>Euthyneura</taxon>
        <taxon>Panpulmonata</taxon>
        <taxon>Sacoglossa</taxon>
        <taxon>Placobranchoidea</taxon>
        <taxon>Plakobranchidae</taxon>
        <taxon>Elysia</taxon>
    </lineage>
</organism>
<dbReference type="PANTHER" id="PTHR46599">
    <property type="entry name" value="PIGGYBAC TRANSPOSABLE ELEMENT-DERIVED PROTEIN 4"/>
    <property type="match status" value="1"/>
</dbReference>
<dbReference type="Pfam" id="PF13843">
    <property type="entry name" value="DDE_Tnp_1_7"/>
    <property type="match status" value="1"/>
</dbReference>
<proteinExistence type="predicted"/>
<feature type="domain" description="PiggyBac transposable element-derived protein" evidence="1">
    <location>
        <begin position="7"/>
        <end position="121"/>
    </location>
</feature>
<dbReference type="AlphaFoldDB" id="A0AAE1CKC4"/>
<reference evidence="2" key="1">
    <citation type="journal article" date="2023" name="G3 (Bethesda)">
        <title>A reference genome for the long-term kleptoplast-retaining sea slug Elysia crispata morphotype clarki.</title>
        <authorList>
            <person name="Eastman K.E."/>
            <person name="Pendleton A.L."/>
            <person name="Shaikh M.A."/>
            <person name="Suttiyut T."/>
            <person name="Ogas R."/>
            <person name="Tomko P."/>
            <person name="Gavelis G."/>
            <person name="Widhalm J.R."/>
            <person name="Wisecaver J.H."/>
        </authorList>
    </citation>
    <scope>NUCLEOTIDE SEQUENCE</scope>
    <source>
        <strain evidence="2">ECLA1</strain>
    </source>
</reference>
<name>A0AAE1CKC4_9GAST</name>
<protein>
    <recommendedName>
        <fullName evidence="1">PiggyBac transposable element-derived protein domain-containing protein</fullName>
    </recommendedName>
</protein>
<keyword evidence="3" id="KW-1185">Reference proteome</keyword>